<dbReference type="EMBL" id="CP043473">
    <property type="protein sequence ID" value="QEL56607.1"/>
    <property type="molecule type" value="Genomic_DNA"/>
</dbReference>
<keyword evidence="3" id="KW-1185">Reference proteome</keyword>
<dbReference type="Pfam" id="PF06048">
    <property type="entry name" value="DUF927"/>
    <property type="match status" value="1"/>
</dbReference>
<accession>A0A5C1DKL6</accession>
<evidence type="ECO:0000259" key="1">
    <source>
        <dbReference type="Pfam" id="PF06048"/>
    </source>
</evidence>
<dbReference type="AlphaFoldDB" id="A0A5C1DKL6"/>
<dbReference type="RefSeq" id="WP_149297421.1">
    <property type="nucleotide sequence ID" value="NZ_CP043473.1"/>
</dbReference>
<reference evidence="2 3" key="1">
    <citation type="submission" date="2019-08" db="EMBL/GenBank/DDBJ databases">
        <title>Chromobacterium paludis, a novel bacterium isolated from a Maryland marsh pond.</title>
        <authorList>
            <person name="Blackburn M.B."/>
            <person name="Gundersen-Rindal D.E."/>
        </authorList>
    </citation>
    <scope>NUCLEOTIDE SEQUENCE [LARGE SCALE GENOMIC DNA]</scope>
    <source>
        <strain evidence="3">IIBBL 257-1</strain>
    </source>
</reference>
<feature type="domain" description="DUF927" evidence="1">
    <location>
        <begin position="25"/>
        <end position="306"/>
    </location>
</feature>
<protein>
    <submittedName>
        <fullName evidence="2">DUF927 domain-containing protein</fullName>
    </submittedName>
</protein>
<dbReference type="Proteomes" id="UP000322079">
    <property type="component" value="Chromosome"/>
</dbReference>
<dbReference type="InterPro" id="IPR009270">
    <property type="entry name" value="DUF927"/>
</dbReference>
<evidence type="ECO:0000313" key="3">
    <source>
        <dbReference type="Proteomes" id="UP000322079"/>
    </source>
</evidence>
<dbReference type="KEGG" id="chrm:FYK34_14050"/>
<evidence type="ECO:0000313" key="2">
    <source>
        <dbReference type="EMBL" id="QEL56607.1"/>
    </source>
</evidence>
<organism evidence="2 3">
    <name type="scientific">Chromobacterium paludis</name>
    <dbReference type="NCBI Taxonomy" id="2605945"/>
    <lineage>
        <taxon>Bacteria</taxon>
        <taxon>Pseudomonadati</taxon>
        <taxon>Pseudomonadota</taxon>
        <taxon>Betaproteobacteria</taxon>
        <taxon>Neisseriales</taxon>
        <taxon>Chromobacteriaceae</taxon>
        <taxon>Chromobacterium</taxon>
    </lineage>
</organism>
<proteinExistence type="predicted"/>
<sequence>MSKNDLEALQNALEADKFTLRPRYQVTHDAVQFIDVKRNAETGELTELPPVSLCDRLELIGRGEDETGRQYRILSWRSRGSGTPRRVAFPLRLAGEREGWAMLRDAGLAISSRRGLQERLAEYLQTDGDNTLHRVTERGGWQHGAYILPSGEVLGQSKQPVFYNGDLSSAEAYQAAGDVGSWRDNVARLAAGNSRCMLALGCAFAAPLASLVDLESGGFHLFGDSGDGKTTVARMAGSVWGHPDLQVLNWDATPLALANSAAARNDGLMVLDEVGQGSPDAVSMASYRLFNGIGKAQGAKEGGNRQMPRWRVLALSTGEHPLGQFLSGNGKRVKAGQETRLASIPADAGAGYGAFECLHEHDTPGQLAEAIKDATIAHHGTAGRAFIAHVAAHRCEIAARLREAMAAWRDALPAGAVGQARRIAARFAVLAVALELATECGLTGWAAGVGREAMRRISREWLAINGAGKHEDKAITRQAGHFLDTHGLARFIALPIAEELPRVPNLAGYRRYTTDGEPEYLVLPAVFDAEVIAGFDRDKACKALAAAGMLQCKPGHFTSKQRTPSHPKGGRYFLMLSVDLEAANEPGDELAG</sequence>
<gene>
    <name evidence="2" type="ORF">FYK34_14050</name>
</gene>
<name>A0A5C1DKL6_9NEIS</name>